<feature type="transmembrane region" description="Helical" evidence="7">
    <location>
        <begin position="141"/>
        <end position="163"/>
    </location>
</feature>
<feature type="domain" description="ABC transmembrane type-1" evidence="8">
    <location>
        <begin position="72"/>
        <end position="263"/>
    </location>
</feature>
<dbReference type="PANTHER" id="PTHR32243">
    <property type="entry name" value="MALTOSE TRANSPORT SYSTEM PERMEASE-RELATED"/>
    <property type="match status" value="1"/>
</dbReference>
<keyword evidence="6 7" id="KW-0472">Membrane</keyword>
<proteinExistence type="inferred from homology"/>
<dbReference type="GO" id="GO:0055085">
    <property type="term" value="P:transmembrane transport"/>
    <property type="evidence" value="ECO:0007669"/>
    <property type="project" value="InterPro"/>
</dbReference>
<name>A0A4D4KTT1_STRVO</name>
<comment type="caution">
    <text evidence="9">The sequence shown here is derived from an EMBL/GenBank/DDBJ whole genome shotgun (WGS) entry which is preliminary data.</text>
</comment>
<comment type="subcellular location">
    <subcellularLocation>
        <location evidence="1 7">Cell membrane</location>
        <topology evidence="1 7">Multi-pass membrane protein</topology>
    </subcellularLocation>
</comment>
<evidence type="ECO:0000313" key="10">
    <source>
        <dbReference type="Proteomes" id="UP000301309"/>
    </source>
</evidence>
<dbReference type="Proteomes" id="UP000301309">
    <property type="component" value="Unassembled WGS sequence"/>
</dbReference>
<evidence type="ECO:0000313" key="9">
    <source>
        <dbReference type="EMBL" id="GDY52102.1"/>
    </source>
</evidence>
<keyword evidence="10" id="KW-1185">Reference proteome</keyword>
<accession>A0A4D4KTT1</accession>
<dbReference type="GO" id="GO:0005886">
    <property type="term" value="C:plasma membrane"/>
    <property type="evidence" value="ECO:0007669"/>
    <property type="project" value="UniProtKB-SubCell"/>
</dbReference>
<keyword evidence="2 7" id="KW-0813">Transport</keyword>
<evidence type="ECO:0000256" key="2">
    <source>
        <dbReference type="ARBA" id="ARBA00022448"/>
    </source>
</evidence>
<dbReference type="PANTHER" id="PTHR32243:SF18">
    <property type="entry name" value="INNER MEMBRANE ABC TRANSPORTER PERMEASE PROTEIN YCJP"/>
    <property type="match status" value="1"/>
</dbReference>
<dbReference type="EMBL" id="BJHW01000001">
    <property type="protein sequence ID" value="GDY52102.1"/>
    <property type="molecule type" value="Genomic_DNA"/>
</dbReference>
<evidence type="ECO:0000256" key="6">
    <source>
        <dbReference type="ARBA" id="ARBA00023136"/>
    </source>
</evidence>
<feature type="transmembrane region" description="Helical" evidence="7">
    <location>
        <begin position="107"/>
        <end position="129"/>
    </location>
</feature>
<dbReference type="Gene3D" id="1.10.3720.10">
    <property type="entry name" value="MetI-like"/>
    <property type="match status" value="1"/>
</dbReference>
<evidence type="ECO:0000256" key="1">
    <source>
        <dbReference type="ARBA" id="ARBA00004651"/>
    </source>
</evidence>
<evidence type="ECO:0000256" key="7">
    <source>
        <dbReference type="RuleBase" id="RU363032"/>
    </source>
</evidence>
<dbReference type="SUPFAM" id="SSF161098">
    <property type="entry name" value="MetI-like"/>
    <property type="match status" value="1"/>
</dbReference>
<reference evidence="9 10" key="1">
    <citation type="journal article" date="2020" name="Int. J. Syst. Evol. Microbiol.">
        <title>Reclassification of Streptomyces castelarensis and Streptomyces sporoclivatus as later heterotypic synonyms of Streptomyces antimycoticus.</title>
        <authorList>
            <person name="Komaki H."/>
            <person name="Tamura T."/>
        </authorList>
    </citation>
    <scope>NUCLEOTIDE SEQUENCE [LARGE SCALE GENOMIC DNA]</scope>
    <source>
        <strain evidence="9 10">NBRC 13459</strain>
    </source>
</reference>
<sequence length="388" mass="42550">MIGKETAVGRAVRIVFLVLWLAFTVFPLYWIAITSLKAPGDIFSFPLAYWPEHFSLENYSELFNKADFGTYLTNSLIVATVAGVVATAISMLSAYVLARFEFRTKSALLTAALVTQMIPAFIALGPLYLLMTDLKLVDNRLGLILVYIAVCIPFCTVMLRGFFENIPDALEEAAMIDGLSRFAALFRVLLPVMRPGIVAAFIFNFVNCWNELFLSVTLMNSDANKTTPTALNGFISSFNIDWGSMSAAAVFTILPTMVLFAFASRHIVQGLTSGAVKGEADGRDRRSAARLRPCDHRSVRGPAHRRTGGAGRWTVPGAEVTARHDPYGALRLVLAAPGPEGLSTVALRWRHHPGGHRPVLVLGDAWERSYGELQWRSVQPERPCPGTG</sequence>
<organism evidence="9 10">
    <name type="scientific">Streptomyces violaceusniger</name>
    <dbReference type="NCBI Taxonomy" id="68280"/>
    <lineage>
        <taxon>Bacteria</taxon>
        <taxon>Bacillati</taxon>
        <taxon>Actinomycetota</taxon>
        <taxon>Actinomycetes</taxon>
        <taxon>Kitasatosporales</taxon>
        <taxon>Streptomycetaceae</taxon>
        <taxon>Streptomyces</taxon>
        <taxon>Streptomyces violaceusniger group</taxon>
    </lineage>
</organism>
<feature type="transmembrane region" description="Helical" evidence="7">
    <location>
        <begin position="76"/>
        <end position="98"/>
    </location>
</feature>
<evidence type="ECO:0000256" key="3">
    <source>
        <dbReference type="ARBA" id="ARBA00022475"/>
    </source>
</evidence>
<keyword evidence="5 7" id="KW-1133">Transmembrane helix</keyword>
<dbReference type="InterPro" id="IPR050901">
    <property type="entry name" value="BP-dep_ABC_trans_perm"/>
</dbReference>
<dbReference type="AlphaFoldDB" id="A0A4D4KTT1"/>
<evidence type="ECO:0000259" key="8">
    <source>
        <dbReference type="PROSITE" id="PS50928"/>
    </source>
</evidence>
<dbReference type="CDD" id="cd06261">
    <property type="entry name" value="TM_PBP2"/>
    <property type="match status" value="1"/>
</dbReference>
<comment type="similarity">
    <text evidence="7">Belongs to the binding-protein-dependent transport system permease family.</text>
</comment>
<dbReference type="InterPro" id="IPR035906">
    <property type="entry name" value="MetI-like_sf"/>
</dbReference>
<dbReference type="PROSITE" id="PS50928">
    <property type="entry name" value="ABC_TM1"/>
    <property type="match status" value="1"/>
</dbReference>
<evidence type="ECO:0000256" key="4">
    <source>
        <dbReference type="ARBA" id="ARBA00022692"/>
    </source>
</evidence>
<dbReference type="Pfam" id="PF00528">
    <property type="entry name" value="BPD_transp_1"/>
    <property type="match status" value="1"/>
</dbReference>
<keyword evidence="3" id="KW-1003">Cell membrane</keyword>
<evidence type="ECO:0000256" key="5">
    <source>
        <dbReference type="ARBA" id="ARBA00022989"/>
    </source>
</evidence>
<dbReference type="InterPro" id="IPR000515">
    <property type="entry name" value="MetI-like"/>
</dbReference>
<feature type="transmembrane region" description="Helical" evidence="7">
    <location>
        <begin position="12"/>
        <end position="33"/>
    </location>
</feature>
<feature type="transmembrane region" description="Helical" evidence="7">
    <location>
        <begin position="184"/>
        <end position="206"/>
    </location>
</feature>
<protein>
    <recommendedName>
        <fullName evidence="8">ABC transmembrane type-1 domain-containing protein</fullName>
    </recommendedName>
</protein>
<gene>
    <name evidence="9" type="ORF">SVIO_027250</name>
</gene>
<feature type="transmembrane region" description="Helical" evidence="7">
    <location>
        <begin position="242"/>
        <end position="263"/>
    </location>
</feature>
<keyword evidence="4 7" id="KW-0812">Transmembrane</keyword>